<feature type="transmembrane region" description="Helical" evidence="1">
    <location>
        <begin position="111"/>
        <end position="129"/>
    </location>
</feature>
<dbReference type="HOGENOM" id="CLU_088877_2_0_4"/>
<dbReference type="AlphaFoldDB" id="E7RXZ9"/>
<comment type="caution">
    <text evidence="3">The sequence shown here is derived from an EMBL/GenBank/DDBJ whole genome shotgun (WGS) entry which is preliminary data.</text>
</comment>
<dbReference type="STRING" id="887898.HMPREF0551_1570"/>
<keyword evidence="2" id="KW-0732">Signal</keyword>
<sequence>MKRLLPLLLAAAAAPVLAHTGTEPHVHTSALQEGLLHPVTGLDHLLMLLGTGVLAAVTGRSLLLPLATLAAMLVGAVAGHYSTEFVGMETLITLSLAVAGLALLLPSRQRVLAWLMPALALVHGWAHGVEAAPDAFWQFTAGFVMASAALLAVGFGAGALLRRHQRVRQLAGGGLVAAAAVLFAG</sequence>
<dbReference type="eggNOG" id="COG2370">
    <property type="taxonomic scope" value="Bacteria"/>
</dbReference>
<keyword evidence="1" id="KW-0472">Membrane</keyword>
<feature type="transmembrane region" description="Helical" evidence="1">
    <location>
        <begin position="34"/>
        <end position="55"/>
    </location>
</feature>
<dbReference type="PIRSF" id="PIRSF016919">
    <property type="entry name" value="HupE_UreJ"/>
    <property type="match status" value="1"/>
</dbReference>
<dbReference type="Proteomes" id="UP000011021">
    <property type="component" value="Unassembled WGS sequence"/>
</dbReference>
<feature type="transmembrane region" description="Helical" evidence="1">
    <location>
        <begin position="62"/>
        <end position="79"/>
    </location>
</feature>
<proteinExistence type="predicted"/>
<evidence type="ECO:0000313" key="4">
    <source>
        <dbReference type="Proteomes" id="UP000011021"/>
    </source>
</evidence>
<organism evidence="3 4">
    <name type="scientific">Lautropia mirabilis ATCC 51599</name>
    <dbReference type="NCBI Taxonomy" id="887898"/>
    <lineage>
        <taxon>Bacteria</taxon>
        <taxon>Pseudomonadati</taxon>
        <taxon>Pseudomonadota</taxon>
        <taxon>Betaproteobacteria</taxon>
        <taxon>Burkholderiales</taxon>
        <taxon>Burkholderiaceae</taxon>
        <taxon>Lautropia</taxon>
    </lineage>
</organism>
<dbReference type="InterPro" id="IPR007038">
    <property type="entry name" value="HupE_UreJ"/>
</dbReference>
<dbReference type="RefSeq" id="WP_005673870.1">
    <property type="nucleotide sequence ID" value="NZ_CP146288.1"/>
</dbReference>
<feature type="transmembrane region" description="Helical" evidence="1">
    <location>
        <begin position="85"/>
        <end position="104"/>
    </location>
</feature>
<evidence type="ECO:0000313" key="3">
    <source>
        <dbReference type="EMBL" id="EFV94823.1"/>
    </source>
</evidence>
<reference evidence="3 4" key="1">
    <citation type="submission" date="2010-12" db="EMBL/GenBank/DDBJ databases">
        <authorList>
            <person name="Muzny D."/>
            <person name="Qin X."/>
            <person name="Deng J."/>
            <person name="Jiang H."/>
            <person name="Liu Y."/>
            <person name="Qu J."/>
            <person name="Song X.-Z."/>
            <person name="Zhang L."/>
            <person name="Thornton R."/>
            <person name="Coyle M."/>
            <person name="Francisco L."/>
            <person name="Jackson L."/>
            <person name="Javaid M."/>
            <person name="Korchina V."/>
            <person name="Kovar C."/>
            <person name="Mata R."/>
            <person name="Mathew T."/>
            <person name="Ngo R."/>
            <person name="Nguyen L."/>
            <person name="Nguyen N."/>
            <person name="Okwuonu G."/>
            <person name="Ongeri F."/>
            <person name="Pham C."/>
            <person name="Simmons D."/>
            <person name="Wilczek-Boney K."/>
            <person name="Hale W."/>
            <person name="Jakkamsetti A."/>
            <person name="Pham P."/>
            <person name="Ruth R."/>
            <person name="San Lucas F."/>
            <person name="Warren J."/>
            <person name="Zhang J."/>
            <person name="Zhao Z."/>
            <person name="Zhou C."/>
            <person name="Zhu D."/>
            <person name="Lee S."/>
            <person name="Bess C."/>
            <person name="Blankenburg K."/>
            <person name="Forbes L."/>
            <person name="Fu Q."/>
            <person name="Gubbala S."/>
            <person name="Hirani K."/>
            <person name="Jayaseelan J.C."/>
            <person name="Lara F."/>
            <person name="Munidasa M."/>
            <person name="Palculict T."/>
            <person name="Patil S."/>
            <person name="Pu L.-L."/>
            <person name="Saada N."/>
            <person name="Tang L."/>
            <person name="Weissenberger G."/>
            <person name="Zhu Y."/>
            <person name="Hemphill L."/>
            <person name="Shang Y."/>
            <person name="Youmans B."/>
            <person name="Ayvaz T."/>
            <person name="Ross M."/>
            <person name="Santibanez J."/>
            <person name="Aqrawi P."/>
            <person name="Gross S."/>
            <person name="Joshi V."/>
            <person name="Fowler G."/>
            <person name="Nazareth L."/>
            <person name="Reid J."/>
            <person name="Worley K."/>
            <person name="Petrosino J."/>
            <person name="Highlander S."/>
            <person name="Gibbs R."/>
        </authorList>
    </citation>
    <scope>NUCLEOTIDE SEQUENCE [LARGE SCALE GENOMIC DNA]</scope>
    <source>
        <strain evidence="3 4">ATCC 51599</strain>
    </source>
</reference>
<dbReference type="Pfam" id="PF04955">
    <property type="entry name" value="HupE_UreJ"/>
    <property type="match status" value="1"/>
</dbReference>
<name>E7RXZ9_9BURK</name>
<dbReference type="EMBL" id="AEQP01000010">
    <property type="protein sequence ID" value="EFV94823.1"/>
    <property type="molecule type" value="Genomic_DNA"/>
</dbReference>
<keyword evidence="4" id="KW-1185">Reference proteome</keyword>
<feature type="signal peptide" evidence="2">
    <location>
        <begin position="1"/>
        <end position="18"/>
    </location>
</feature>
<protein>
    <submittedName>
        <fullName evidence="3">HupE / UreJ protein</fullName>
    </submittedName>
</protein>
<keyword evidence="1" id="KW-1133">Transmembrane helix</keyword>
<evidence type="ECO:0000256" key="2">
    <source>
        <dbReference type="SAM" id="SignalP"/>
    </source>
</evidence>
<evidence type="ECO:0000256" key="1">
    <source>
        <dbReference type="SAM" id="Phobius"/>
    </source>
</evidence>
<gene>
    <name evidence="3" type="ORF">HMPREF0551_1570</name>
</gene>
<keyword evidence="1" id="KW-0812">Transmembrane</keyword>
<accession>E7RXZ9</accession>
<feature type="chain" id="PRO_5003221670" evidence="2">
    <location>
        <begin position="19"/>
        <end position="185"/>
    </location>
</feature>
<feature type="transmembrane region" description="Helical" evidence="1">
    <location>
        <begin position="135"/>
        <end position="161"/>
    </location>
</feature>